<protein>
    <submittedName>
        <fullName evidence="1">Histidine phosphatase family protein</fullName>
    </submittedName>
</protein>
<sequence length="199" mass="21357">MGDILYVSHPEVLIDLAIPVPDWPLSAAGRARMRAFAETDIVSTATSVWCSAERKAREGAEIVGARLELAVHEDATLGENDRSATGFVAPPRFWELVEAFFAHPELSIEGWERAVDAQARIMGALRNVAEHAPRGRAVVVAHGGVGALALAALTGQPISRDLDQQAQGNSFRFDRESFALLQGWQPLPLVGETADGVAP</sequence>
<dbReference type="InterPro" id="IPR013078">
    <property type="entry name" value="His_Pase_superF_clade-1"/>
</dbReference>
<evidence type="ECO:0000313" key="2">
    <source>
        <dbReference type="Proteomes" id="UP000291301"/>
    </source>
</evidence>
<dbReference type="SUPFAM" id="SSF53254">
    <property type="entry name" value="Phosphoglycerate mutase-like"/>
    <property type="match status" value="1"/>
</dbReference>
<accession>A0A4R0PK76</accession>
<dbReference type="Proteomes" id="UP000291301">
    <property type="component" value="Unassembled WGS sequence"/>
</dbReference>
<evidence type="ECO:0000313" key="1">
    <source>
        <dbReference type="EMBL" id="TCD16710.1"/>
    </source>
</evidence>
<dbReference type="EMBL" id="SJST01000001">
    <property type="protein sequence ID" value="TCD16710.1"/>
    <property type="molecule type" value="Genomic_DNA"/>
</dbReference>
<dbReference type="Gene3D" id="3.40.50.1240">
    <property type="entry name" value="Phosphoglycerate mutase-like"/>
    <property type="match status" value="1"/>
</dbReference>
<proteinExistence type="predicted"/>
<name>A0A4R0PK76_9HYPH</name>
<dbReference type="InterPro" id="IPR029033">
    <property type="entry name" value="His_PPase_superfam"/>
</dbReference>
<dbReference type="AlphaFoldDB" id="A0A4R0PK76"/>
<dbReference type="Pfam" id="PF00300">
    <property type="entry name" value="His_Phos_1"/>
    <property type="match status" value="1"/>
</dbReference>
<gene>
    <name evidence="1" type="ORF">E0D97_00955</name>
</gene>
<organism evidence="1 2">
    <name type="scientific">Oricola cellulosilytica</name>
    <dbReference type="NCBI Taxonomy" id="1429082"/>
    <lineage>
        <taxon>Bacteria</taxon>
        <taxon>Pseudomonadati</taxon>
        <taxon>Pseudomonadota</taxon>
        <taxon>Alphaproteobacteria</taxon>
        <taxon>Hyphomicrobiales</taxon>
        <taxon>Ahrensiaceae</taxon>
        <taxon>Oricola</taxon>
    </lineage>
</organism>
<keyword evidence="2" id="KW-1185">Reference proteome</keyword>
<dbReference type="OrthoDB" id="34197at2"/>
<comment type="caution">
    <text evidence="1">The sequence shown here is derived from an EMBL/GenBank/DDBJ whole genome shotgun (WGS) entry which is preliminary data.</text>
</comment>
<reference evidence="1 2" key="1">
    <citation type="journal article" date="2015" name="Antonie Van Leeuwenhoek">
        <title>Oricola cellulosilytica gen. nov., sp. nov., a cellulose-degrading bacterium of the family Phyllobacteriaceae isolated from surface seashore water, and emended descriptions of Mesorhizobium loti and Phyllobacterium myrsinacearum.</title>
        <authorList>
            <person name="Hameed A."/>
            <person name="Shahina M."/>
            <person name="Lai W.A."/>
            <person name="Lin S.Y."/>
            <person name="Young L.S."/>
            <person name="Liu Y.C."/>
            <person name="Hsu Y.H."/>
            <person name="Young C.C."/>
        </authorList>
    </citation>
    <scope>NUCLEOTIDE SEQUENCE [LARGE SCALE GENOMIC DNA]</scope>
    <source>
        <strain evidence="1 2">KCTC 52183</strain>
    </source>
</reference>